<evidence type="ECO:0008006" key="3">
    <source>
        <dbReference type="Google" id="ProtNLM"/>
    </source>
</evidence>
<evidence type="ECO:0000313" key="2">
    <source>
        <dbReference type="Proteomes" id="UP001152484"/>
    </source>
</evidence>
<accession>A0A9P0ZVH2</accession>
<organism evidence="1 2">
    <name type="scientific">Cuscuta europaea</name>
    <name type="common">European dodder</name>
    <dbReference type="NCBI Taxonomy" id="41803"/>
    <lineage>
        <taxon>Eukaryota</taxon>
        <taxon>Viridiplantae</taxon>
        <taxon>Streptophyta</taxon>
        <taxon>Embryophyta</taxon>
        <taxon>Tracheophyta</taxon>
        <taxon>Spermatophyta</taxon>
        <taxon>Magnoliopsida</taxon>
        <taxon>eudicotyledons</taxon>
        <taxon>Gunneridae</taxon>
        <taxon>Pentapetalae</taxon>
        <taxon>asterids</taxon>
        <taxon>lamiids</taxon>
        <taxon>Solanales</taxon>
        <taxon>Convolvulaceae</taxon>
        <taxon>Cuscuteae</taxon>
        <taxon>Cuscuta</taxon>
        <taxon>Cuscuta subgen. Cuscuta</taxon>
    </lineage>
</organism>
<dbReference type="PANTHER" id="PTHR33116:SF78">
    <property type="entry name" value="OS12G0587133 PROTEIN"/>
    <property type="match status" value="1"/>
</dbReference>
<dbReference type="EMBL" id="CAMAPE010000061">
    <property type="protein sequence ID" value="CAH9113732.1"/>
    <property type="molecule type" value="Genomic_DNA"/>
</dbReference>
<sequence length="183" mass="21302">MASFLWGSSSDRKRIHWARWSKVCYPTEEGGLGVRALNDVQKAFSLKLWWKWKNHDSLWTDFIKAKYPRVHMRPKVTDSTIWRRLCEVHEIATGLSSINESGSLQWDPGINGAFSLTSAYNEVREHRNSCETTNHIFFGCSYSKKIWQHFMGIFGINMPSTSSIRQILIIWWLEAESKTTTDI</sequence>
<dbReference type="OrthoDB" id="1750433at2759"/>
<proteinExistence type="predicted"/>
<dbReference type="PANTHER" id="PTHR33116">
    <property type="entry name" value="REVERSE TRANSCRIPTASE ZINC-BINDING DOMAIN-CONTAINING PROTEIN-RELATED-RELATED"/>
    <property type="match status" value="1"/>
</dbReference>
<comment type="caution">
    <text evidence="1">The sequence shown here is derived from an EMBL/GenBank/DDBJ whole genome shotgun (WGS) entry which is preliminary data.</text>
</comment>
<protein>
    <recommendedName>
        <fullName evidence="3">Reverse transcriptase zinc-binding domain-containing protein</fullName>
    </recommendedName>
</protein>
<reference evidence="1" key="1">
    <citation type="submission" date="2022-07" db="EMBL/GenBank/DDBJ databases">
        <authorList>
            <person name="Macas J."/>
            <person name="Novak P."/>
            <person name="Neumann P."/>
        </authorList>
    </citation>
    <scope>NUCLEOTIDE SEQUENCE</scope>
</reference>
<dbReference type="AlphaFoldDB" id="A0A9P0ZVH2"/>
<name>A0A9P0ZVH2_CUSEU</name>
<keyword evidence="2" id="KW-1185">Reference proteome</keyword>
<evidence type="ECO:0000313" key="1">
    <source>
        <dbReference type="EMBL" id="CAH9113732.1"/>
    </source>
</evidence>
<dbReference type="Proteomes" id="UP001152484">
    <property type="component" value="Unassembled WGS sequence"/>
</dbReference>
<gene>
    <name evidence="1" type="ORF">CEURO_LOCUS20137</name>
</gene>